<sequence>MHSFGLQHASHVLTNGAEGDIRIRDGGREDGEIPGLSHALQHRVGCKVCNLSTQGSLVSAAQGEVCLLQPAYPRTERAGGGELIRGGGSNRQGAKPTEVHFPRYQMTHGDIGCTGCEHHHQYQQ</sequence>
<name>A0A645DUI8_9ZZZZ</name>
<dbReference type="AlphaFoldDB" id="A0A645DUI8"/>
<gene>
    <name evidence="2" type="ORF">SDC9_140183</name>
</gene>
<protein>
    <submittedName>
        <fullName evidence="2">Uncharacterized protein</fullName>
    </submittedName>
</protein>
<evidence type="ECO:0000256" key="1">
    <source>
        <dbReference type="SAM" id="MobiDB-lite"/>
    </source>
</evidence>
<accession>A0A645DUI8</accession>
<feature type="region of interest" description="Disordered" evidence="1">
    <location>
        <begin position="77"/>
        <end position="96"/>
    </location>
</feature>
<evidence type="ECO:0000313" key="2">
    <source>
        <dbReference type="EMBL" id="MPM93047.1"/>
    </source>
</evidence>
<dbReference type="EMBL" id="VSSQ01039905">
    <property type="protein sequence ID" value="MPM93047.1"/>
    <property type="molecule type" value="Genomic_DNA"/>
</dbReference>
<proteinExistence type="predicted"/>
<feature type="compositionally biased region" description="Gly residues" evidence="1">
    <location>
        <begin position="80"/>
        <end position="90"/>
    </location>
</feature>
<reference evidence="2" key="1">
    <citation type="submission" date="2019-08" db="EMBL/GenBank/DDBJ databases">
        <authorList>
            <person name="Kucharzyk K."/>
            <person name="Murdoch R.W."/>
            <person name="Higgins S."/>
            <person name="Loffler F."/>
        </authorList>
    </citation>
    <scope>NUCLEOTIDE SEQUENCE</scope>
</reference>
<organism evidence="2">
    <name type="scientific">bioreactor metagenome</name>
    <dbReference type="NCBI Taxonomy" id="1076179"/>
    <lineage>
        <taxon>unclassified sequences</taxon>
        <taxon>metagenomes</taxon>
        <taxon>ecological metagenomes</taxon>
    </lineage>
</organism>
<comment type="caution">
    <text evidence="2">The sequence shown here is derived from an EMBL/GenBank/DDBJ whole genome shotgun (WGS) entry which is preliminary data.</text>
</comment>